<name>A0A7S8RGQ9_9MICO</name>
<accession>A0A7S8RGQ9</accession>
<dbReference type="AlphaFoldDB" id="A0A7S8RGQ9"/>
<dbReference type="EMBL" id="CP064760">
    <property type="protein sequence ID" value="QPE04366.1"/>
    <property type="molecule type" value="Genomic_DNA"/>
</dbReference>
<evidence type="ECO:0000313" key="1">
    <source>
        <dbReference type="EMBL" id="QPE04366.1"/>
    </source>
</evidence>
<gene>
    <name evidence="1" type="ORF">IT882_14610</name>
</gene>
<organism evidence="1 2">
    <name type="scientific">Microbacterium schleiferi</name>
    <dbReference type="NCBI Taxonomy" id="69362"/>
    <lineage>
        <taxon>Bacteria</taxon>
        <taxon>Bacillati</taxon>
        <taxon>Actinomycetota</taxon>
        <taxon>Actinomycetes</taxon>
        <taxon>Micrococcales</taxon>
        <taxon>Microbacteriaceae</taxon>
        <taxon>Microbacterium</taxon>
    </lineage>
</organism>
<dbReference type="PANTHER" id="PTHR47691">
    <property type="entry name" value="REGULATOR-RELATED"/>
    <property type="match status" value="1"/>
</dbReference>
<sequence>MVTVLGPGGAGKTTLAVEAARAWPGALLVELAPVARGDVWNALDGALGRRMRVSDVNTAPTTARERSLVALSGREVLVVLDNCEHLAGEPADVAIEILRALPGVRVLATSREPLGVPGEAFVEVGPLPTDDARELFARRIRAARGSEPVADEAAAAARIVARLDGLPLAIELAASKARTLTIAEIEEGLDDRFALLQSTARGIDRRHQTLRALIDWSWETLSPGEREATLAASVFADGIGVDDLEEVTQSFEITRADIDALLDRSLLHRVDGRYRMLETVREYGMRVLREAGREDAARRRHAEVMAQRALTYDALTRGPRVREAVAWFDANEDNLVAAARWCAATGALDVGVLLTRGQLWVWLLRERVPELGAALANFGGGATDLASEPQVIVGAAALILQVFEALRVDTDASDLRDLLPTAERIAAAAAQHPSDMSVVAAALLPGLVRTVKQSTGWTPWSRGLIAIDPASLTGAPEWSVAILDGLRAAAAENEGDLVTLGNATARALPAVHRTGDPWAIAMMSQLRSEWLMLRGDLDEALAVLDDATAGMEGLASAWDLIQQRSQAITILTRLGRIPEARARVEELARISDADGGDRTRFQIAHIRSWVEIADANGEAALEALDQAPAEPPRPFPEQLTVLAHVRRAQALLLLERVAEAREALFLAMPSAERIGDRPVLAQVIAAVAQWYAASGDPERAAWALAASDSLRGATDDTDPVLVRLRADLRRHGAPAITVDPDAPALRELRTLLE</sequence>
<proteinExistence type="predicted"/>
<reference evidence="1 2" key="1">
    <citation type="submission" date="2020-11" db="EMBL/GenBank/DDBJ databases">
        <title>Amino acid is mineralized and recycled by bacteria in oceanic microbiome.</title>
        <authorList>
            <person name="Zheng L.Y."/>
        </authorList>
    </citation>
    <scope>NUCLEOTIDE SEQUENCE [LARGE SCALE GENOMIC DNA]</scope>
    <source>
        <strain evidence="1 2">A32-1</strain>
    </source>
</reference>
<keyword evidence="2" id="KW-1185">Reference proteome</keyword>
<dbReference type="PANTHER" id="PTHR47691:SF3">
    <property type="entry name" value="HTH-TYPE TRANSCRIPTIONAL REGULATOR RV0890C-RELATED"/>
    <property type="match status" value="1"/>
</dbReference>
<dbReference type="PRINTS" id="PR00364">
    <property type="entry name" value="DISEASERSIST"/>
</dbReference>
<evidence type="ECO:0000313" key="2">
    <source>
        <dbReference type="Proteomes" id="UP000594480"/>
    </source>
</evidence>
<dbReference type="InterPro" id="IPR027417">
    <property type="entry name" value="P-loop_NTPase"/>
</dbReference>
<dbReference type="RefSeq" id="WP_195692444.1">
    <property type="nucleotide sequence ID" value="NZ_CP064760.1"/>
</dbReference>
<dbReference type="SUPFAM" id="SSF52540">
    <property type="entry name" value="P-loop containing nucleoside triphosphate hydrolases"/>
    <property type="match status" value="1"/>
</dbReference>
<dbReference type="GO" id="GO:0043531">
    <property type="term" value="F:ADP binding"/>
    <property type="evidence" value="ECO:0007669"/>
    <property type="project" value="InterPro"/>
</dbReference>
<dbReference type="InterPro" id="IPR011990">
    <property type="entry name" value="TPR-like_helical_dom_sf"/>
</dbReference>
<dbReference type="Proteomes" id="UP000594480">
    <property type="component" value="Chromosome"/>
</dbReference>
<dbReference type="Gene3D" id="1.25.40.10">
    <property type="entry name" value="Tetratricopeptide repeat domain"/>
    <property type="match status" value="1"/>
</dbReference>
<dbReference type="KEGG" id="msf:IT882_14610"/>
<dbReference type="Gene3D" id="3.40.50.300">
    <property type="entry name" value="P-loop containing nucleotide triphosphate hydrolases"/>
    <property type="match status" value="1"/>
</dbReference>
<protein>
    <submittedName>
        <fullName evidence="1">Uncharacterized protein</fullName>
    </submittedName>
</protein>